<dbReference type="CDD" id="cd22054">
    <property type="entry name" value="NAC_NACA"/>
    <property type="match status" value="1"/>
</dbReference>
<evidence type="ECO:0000313" key="7">
    <source>
        <dbReference type="EMBL" id="GAC75513.1"/>
    </source>
</evidence>
<dbReference type="PROSITE" id="PS51151">
    <property type="entry name" value="NAC_AB"/>
    <property type="match status" value="1"/>
</dbReference>
<organism evidence="7 8">
    <name type="scientific">Pseudozyma antarctica (strain T-34)</name>
    <name type="common">Yeast</name>
    <name type="synonym">Candida antarctica</name>
    <dbReference type="NCBI Taxonomy" id="1151754"/>
    <lineage>
        <taxon>Eukaryota</taxon>
        <taxon>Fungi</taxon>
        <taxon>Dikarya</taxon>
        <taxon>Basidiomycota</taxon>
        <taxon>Ustilaginomycotina</taxon>
        <taxon>Ustilaginomycetes</taxon>
        <taxon>Ustilaginales</taxon>
        <taxon>Ustilaginaceae</taxon>
        <taxon>Moesziomyces</taxon>
    </lineage>
</organism>
<dbReference type="Pfam" id="PF19026">
    <property type="entry name" value="UBA_HYPK"/>
    <property type="match status" value="1"/>
</dbReference>
<feature type="compositionally biased region" description="Acidic residues" evidence="5">
    <location>
        <begin position="157"/>
        <end position="172"/>
    </location>
</feature>
<dbReference type="EMBL" id="DF196782">
    <property type="protein sequence ID" value="GAC75513.1"/>
    <property type="molecule type" value="Genomic_DNA"/>
</dbReference>
<dbReference type="AlphaFoldDB" id="M9MEQ5"/>
<comment type="subcellular location">
    <subcellularLocation>
        <location evidence="1">Cytoplasm</location>
    </subcellularLocation>
</comment>
<feature type="region of interest" description="Disordered" evidence="5">
    <location>
        <begin position="145"/>
        <end position="177"/>
    </location>
</feature>
<proteinExistence type="inferred from homology"/>
<dbReference type="OrthoDB" id="3169036at2759"/>
<comment type="similarity">
    <text evidence="2">Belongs to the NAC-alpha family.</text>
</comment>
<dbReference type="CDD" id="cd14358">
    <property type="entry name" value="UBA_NAC_euk"/>
    <property type="match status" value="1"/>
</dbReference>
<dbReference type="InterPro" id="IPR044034">
    <property type="entry name" value="NAC-like_UBA"/>
</dbReference>
<evidence type="ECO:0000313" key="8">
    <source>
        <dbReference type="Proteomes" id="UP000011976"/>
    </source>
</evidence>
<dbReference type="STRING" id="1151754.M9MEQ5"/>
<dbReference type="GO" id="GO:0005854">
    <property type="term" value="C:nascent polypeptide-associated complex"/>
    <property type="evidence" value="ECO:0007669"/>
    <property type="project" value="InterPro"/>
</dbReference>
<feature type="domain" description="NAC-A/B" evidence="6">
    <location>
        <begin position="50"/>
        <end position="122"/>
    </location>
</feature>
<name>M9MEQ5_PSEA3</name>
<evidence type="ECO:0000256" key="1">
    <source>
        <dbReference type="ARBA" id="ARBA00004496"/>
    </source>
</evidence>
<reference evidence="8" key="1">
    <citation type="journal article" date="2013" name="Genome Announc.">
        <title>Genome sequence of the basidiomycetous yeast Pseudozyma antarctica T-34, a producer of the glycolipid biosurfactants mannosylerythritol lipids.</title>
        <authorList>
            <person name="Morita T."/>
            <person name="Koike H."/>
            <person name="Koyama Y."/>
            <person name="Hagiwara H."/>
            <person name="Ito E."/>
            <person name="Fukuoka T."/>
            <person name="Imura T."/>
            <person name="Machida M."/>
            <person name="Kitamoto D."/>
        </authorList>
    </citation>
    <scope>NUCLEOTIDE SEQUENCE [LARGE SCALE GENOMIC DNA]</scope>
    <source>
        <strain evidence="8">T-34</strain>
    </source>
</reference>
<sequence length="211" mass="22591">MSATVEEIADSVQDVSCCHLLTANAAVLNVQEFDSDDAGADVHASDKVASRAERKSRKALQGIGLKKVGGITRVTMRRPRGVSSRPCAHLYVIAQPEVYKSSHSDVYIVFGEAKAEDMSQLAQAQAAQQMAQAEAQERLLAESLQTSQAGGAAEAKAEEEEEDDDSPIDEEGVDAKDIDLVMQQVSCSRRKAVKALKESNGDLINAIMNAS</sequence>
<dbReference type="InterPro" id="IPR002715">
    <property type="entry name" value="Nas_poly-pep-assoc_cplx_dom"/>
</dbReference>
<accession>M9MEQ5</accession>
<evidence type="ECO:0000256" key="2">
    <source>
        <dbReference type="ARBA" id="ARBA00009882"/>
    </source>
</evidence>
<dbReference type="InterPro" id="IPR038187">
    <property type="entry name" value="NAC_A/B_dom_sf"/>
</dbReference>
<dbReference type="PANTHER" id="PTHR21713">
    <property type="entry name" value="NASCENT POLYPEPTIDE ASSOCIATED COMPLEX ALPHA SUBUNIT-RELATED"/>
    <property type="match status" value="1"/>
</dbReference>
<evidence type="ECO:0000256" key="3">
    <source>
        <dbReference type="ARBA" id="ARBA00014437"/>
    </source>
</evidence>
<dbReference type="Gene3D" id="2.20.70.30">
    <property type="entry name" value="Nascent polypeptide-associated complex domain"/>
    <property type="match status" value="1"/>
</dbReference>
<gene>
    <name evidence="7" type="ORF">PANT_16d00018</name>
</gene>
<evidence type="ECO:0000256" key="4">
    <source>
        <dbReference type="ARBA" id="ARBA00030300"/>
    </source>
</evidence>
<protein>
    <recommendedName>
        <fullName evidence="3">Nascent polypeptide-associated complex subunit alpha</fullName>
    </recommendedName>
    <alternativeName>
        <fullName evidence="4">Alpha-NAC</fullName>
    </alternativeName>
</protein>
<evidence type="ECO:0000256" key="5">
    <source>
        <dbReference type="SAM" id="MobiDB-lite"/>
    </source>
</evidence>
<evidence type="ECO:0000259" key="6">
    <source>
        <dbReference type="PROSITE" id="PS51151"/>
    </source>
</evidence>
<dbReference type="InterPro" id="IPR016641">
    <property type="entry name" value="EGD2/NACA0like"/>
</dbReference>
<dbReference type="SMART" id="SM01407">
    <property type="entry name" value="NAC"/>
    <property type="match status" value="1"/>
</dbReference>
<dbReference type="Gene3D" id="1.10.8.10">
    <property type="entry name" value="DNA helicase RuvA subunit, C-terminal domain"/>
    <property type="match status" value="1"/>
</dbReference>
<dbReference type="Proteomes" id="UP000011976">
    <property type="component" value="Unassembled WGS sequence"/>
</dbReference>
<dbReference type="Pfam" id="PF01849">
    <property type="entry name" value="NAC"/>
    <property type="match status" value="1"/>
</dbReference>